<proteinExistence type="predicted"/>
<dbReference type="AlphaFoldDB" id="A0A6I3T0Z0"/>
<evidence type="ECO:0000313" key="4">
    <source>
        <dbReference type="Proteomes" id="UP000622638"/>
    </source>
</evidence>
<reference evidence="1" key="4">
    <citation type="submission" date="2024-05" db="EMBL/GenBank/DDBJ databases">
        <authorList>
            <person name="Sun Q."/>
            <person name="Zhou Y."/>
        </authorList>
    </citation>
    <scope>NUCLEOTIDE SEQUENCE</scope>
    <source>
        <strain evidence="1">CGMCC 1.15931</strain>
    </source>
</reference>
<accession>A0A6I3T0Z0</accession>
<reference evidence="1" key="1">
    <citation type="journal article" date="2014" name="Int. J. Syst. Evol. Microbiol.">
        <title>Complete genome of a new Firmicutes species belonging to the dominant human colonic microbiota ('Ruminococcus bicirculans') reveals two chromosomes and a selective capacity to utilize plant glucans.</title>
        <authorList>
            <consortium name="NISC Comparative Sequencing Program"/>
            <person name="Wegmann U."/>
            <person name="Louis P."/>
            <person name="Goesmann A."/>
            <person name="Henrissat B."/>
            <person name="Duncan S.H."/>
            <person name="Flint H.J."/>
        </authorList>
    </citation>
    <scope>NUCLEOTIDE SEQUENCE</scope>
    <source>
        <strain evidence="1">CGMCC 1.15931</strain>
    </source>
</reference>
<gene>
    <name evidence="1" type="ORF">GCM10011572_16170</name>
    <name evidence="2" type="ORF">GM672_21215</name>
</gene>
<protein>
    <submittedName>
        <fullName evidence="2">Uncharacterized protein</fullName>
    </submittedName>
</protein>
<dbReference type="Proteomes" id="UP000430634">
    <property type="component" value="Unassembled WGS sequence"/>
</dbReference>
<organism evidence="2 3">
    <name type="scientific">Pseudoduganella buxea</name>
    <dbReference type="NCBI Taxonomy" id="1949069"/>
    <lineage>
        <taxon>Bacteria</taxon>
        <taxon>Pseudomonadati</taxon>
        <taxon>Pseudomonadota</taxon>
        <taxon>Betaproteobacteria</taxon>
        <taxon>Burkholderiales</taxon>
        <taxon>Oxalobacteraceae</taxon>
        <taxon>Telluria group</taxon>
        <taxon>Pseudoduganella</taxon>
    </lineage>
</organism>
<reference evidence="2 3" key="3">
    <citation type="submission" date="2019-11" db="EMBL/GenBank/DDBJ databases">
        <title>Type strains purchased from KCTC, JCM and DSMZ.</title>
        <authorList>
            <person name="Lu H."/>
        </authorList>
    </citation>
    <scope>NUCLEOTIDE SEQUENCE [LARGE SCALE GENOMIC DNA]</scope>
    <source>
        <strain evidence="2 3">KCTC 52429</strain>
    </source>
</reference>
<comment type="caution">
    <text evidence="2">The sequence shown here is derived from an EMBL/GenBank/DDBJ whole genome shotgun (WGS) entry which is preliminary data.</text>
</comment>
<dbReference type="OrthoDB" id="8769759at2"/>
<dbReference type="RefSeq" id="WP_155472526.1">
    <property type="nucleotide sequence ID" value="NZ_BMKG01000005.1"/>
</dbReference>
<dbReference type="Proteomes" id="UP000622638">
    <property type="component" value="Unassembled WGS sequence"/>
</dbReference>
<sequence length="362" mass="41150">MSFLQLRIHCADNVAPFYRKVAAPLQAMLARQGHDRWTLARGWQHGPHYLLTFDTAGLQGGWLDEAQVLVHAFLAAHPSQAVDPERYRALQARLNAVEAAGIDPDVIAPNDTLSLHETDAAQLAAKYESRVQWLSVFETEARLRALIVRGWLACERHEQFVAQLMLLLASVYPPVPSDDPARPEYDGFLSYHSNYIFWRHTLPPHQRVQVDARFDSDYTAMVDQYRLWLAELPAAIRDEGSLLGDTARLLAGRFAAFVDLARRDVIHARSPFAREHTARRDSVSEFHQAFFYNDDGSGFQFSTDFCAYRWLLNIVYKAFPLLNIPPLRRQQLNHGLDRLHLEQPDNITALRAALQDGETVAA</sequence>
<evidence type="ECO:0000313" key="1">
    <source>
        <dbReference type="EMBL" id="GGB94974.1"/>
    </source>
</evidence>
<keyword evidence="4" id="KW-1185">Reference proteome</keyword>
<name>A0A6I3T0Z0_9BURK</name>
<evidence type="ECO:0000313" key="3">
    <source>
        <dbReference type="Proteomes" id="UP000430634"/>
    </source>
</evidence>
<evidence type="ECO:0000313" key="2">
    <source>
        <dbReference type="EMBL" id="MTV55251.1"/>
    </source>
</evidence>
<dbReference type="EMBL" id="BMKG01000005">
    <property type="protein sequence ID" value="GGB94974.1"/>
    <property type="molecule type" value="Genomic_DNA"/>
</dbReference>
<reference evidence="4" key="2">
    <citation type="journal article" date="2019" name="Int. J. Syst. Evol. Microbiol.">
        <title>The Global Catalogue of Microorganisms (GCM) 10K type strain sequencing project: providing services to taxonomists for standard genome sequencing and annotation.</title>
        <authorList>
            <consortium name="The Broad Institute Genomics Platform"/>
            <consortium name="The Broad Institute Genome Sequencing Center for Infectious Disease"/>
            <person name="Wu L."/>
            <person name="Ma J."/>
        </authorList>
    </citation>
    <scope>NUCLEOTIDE SEQUENCE [LARGE SCALE GENOMIC DNA]</scope>
    <source>
        <strain evidence="4">CGMCC 1.15931</strain>
    </source>
</reference>
<dbReference type="EMBL" id="WNKZ01000076">
    <property type="protein sequence ID" value="MTV55251.1"/>
    <property type="molecule type" value="Genomic_DNA"/>
</dbReference>